<keyword evidence="6 8" id="KW-0472">Membrane</keyword>
<feature type="transmembrane region" description="Helical" evidence="8">
    <location>
        <begin position="59"/>
        <end position="79"/>
    </location>
</feature>
<evidence type="ECO:0000256" key="3">
    <source>
        <dbReference type="ARBA" id="ARBA00022475"/>
    </source>
</evidence>
<dbReference type="Gene3D" id="1.10.3730.20">
    <property type="match status" value="1"/>
</dbReference>
<name>A0A3S9UXI2_9BACL</name>
<dbReference type="GO" id="GO:0005886">
    <property type="term" value="C:plasma membrane"/>
    <property type="evidence" value="ECO:0007669"/>
    <property type="project" value="UniProtKB-SubCell"/>
</dbReference>
<keyword evidence="5 8" id="KW-1133">Transmembrane helix</keyword>
<dbReference type="PANTHER" id="PTHR30561">
    <property type="entry name" value="SMR FAMILY PROTON-DEPENDENT DRUG EFFLUX TRANSPORTER SUGE"/>
    <property type="match status" value="1"/>
</dbReference>
<dbReference type="InterPro" id="IPR000390">
    <property type="entry name" value="Small_drug/metabolite_transptr"/>
</dbReference>
<dbReference type="AlphaFoldDB" id="A0A3S9UXI2"/>
<dbReference type="Proteomes" id="UP000270678">
    <property type="component" value="Chromosome"/>
</dbReference>
<proteinExistence type="inferred from homology"/>
<evidence type="ECO:0000313" key="9">
    <source>
        <dbReference type="EMBL" id="AZS15014.1"/>
    </source>
</evidence>
<dbReference type="RefSeq" id="WP_126998211.1">
    <property type="nucleotide sequence ID" value="NZ_CP034346.1"/>
</dbReference>
<evidence type="ECO:0000313" key="10">
    <source>
        <dbReference type="Proteomes" id="UP000270678"/>
    </source>
</evidence>
<dbReference type="PANTHER" id="PTHR30561:SF1">
    <property type="entry name" value="MULTIDRUG TRANSPORTER EMRE"/>
    <property type="match status" value="1"/>
</dbReference>
<accession>A0A3S9UXI2</accession>
<dbReference type="OrthoDB" id="21828at2"/>
<keyword evidence="4 7" id="KW-0812">Transmembrane</keyword>
<evidence type="ECO:0000256" key="7">
    <source>
        <dbReference type="RuleBase" id="RU003942"/>
    </source>
</evidence>
<comment type="similarity">
    <text evidence="7">Belongs to the drug/metabolite transporter (DMT) superfamily. Small multidrug resistance (SMR) (TC 2.A.7.1) family.</text>
</comment>
<organism evidence="9 10">
    <name type="scientific">Paenibacillus lutimineralis</name>
    <dbReference type="NCBI Taxonomy" id="2707005"/>
    <lineage>
        <taxon>Bacteria</taxon>
        <taxon>Bacillati</taxon>
        <taxon>Bacillota</taxon>
        <taxon>Bacilli</taxon>
        <taxon>Bacillales</taxon>
        <taxon>Paenibacillaceae</taxon>
        <taxon>Paenibacillus</taxon>
    </lineage>
</organism>
<keyword evidence="2" id="KW-0813">Transport</keyword>
<dbReference type="GO" id="GO:0022857">
    <property type="term" value="F:transmembrane transporter activity"/>
    <property type="evidence" value="ECO:0007669"/>
    <property type="project" value="InterPro"/>
</dbReference>
<dbReference type="InterPro" id="IPR045324">
    <property type="entry name" value="Small_multidrug_res"/>
</dbReference>
<dbReference type="SUPFAM" id="SSF103481">
    <property type="entry name" value="Multidrug resistance efflux transporter EmrE"/>
    <property type="match status" value="1"/>
</dbReference>
<comment type="subcellular location">
    <subcellularLocation>
        <location evidence="1 7">Cell membrane</location>
        <topology evidence="1 7">Multi-pass membrane protein</topology>
    </subcellularLocation>
</comment>
<dbReference type="Pfam" id="PF00893">
    <property type="entry name" value="Multi_Drug_Res"/>
    <property type="match status" value="1"/>
</dbReference>
<feature type="transmembrane region" description="Helical" evidence="8">
    <location>
        <begin position="85"/>
        <end position="105"/>
    </location>
</feature>
<evidence type="ECO:0000256" key="4">
    <source>
        <dbReference type="ARBA" id="ARBA00022692"/>
    </source>
</evidence>
<evidence type="ECO:0000256" key="1">
    <source>
        <dbReference type="ARBA" id="ARBA00004651"/>
    </source>
</evidence>
<sequence>MSGVLYLTLAIIFEGFATTMLKLSEGFTLLGPSIGVAVGYLISFTSLNFSLKYISLSTAYATWSGVGTALSVVIGIAVFGEHINLLKISAIVLVIIGIVVMNRAMAEKTEGKASSQGM</sequence>
<reference evidence="10" key="1">
    <citation type="submission" date="2018-12" db="EMBL/GenBank/DDBJ databases">
        <title>Complete genome sequence of Paenibacillus sp. MBLB1234.</title>
        <authorList>
            <person name="Nam Y.-D."/>
            <person name="Kang J."/>
            <person name="Chung W.-H."/>
            <person name="Park Y.S."/>
        </authorList>
    </citation>
    <scope>NUCLEOTIDE SEQUENCE [LARGE SCALE GENOMIC DNA]</scope>
    <source>
        <strain evidence="10">MBLB1234</strain>
    </source>
</reference>
<evidence type="ECO:0000256" key="8">
    <source>
        <dbReference type="SAM" id="Phobius"/>
    </source>
</evidence>
<dbReference type="KEGG" id="plut:EI981_11440"/>
<keyword evidence="3" id="KW-1003">Cell membrane</keyword>
<evidence type="ECO:0000256" key="5">
    <source>
        <dbReference type="ARBA" id="ARBA00022989"/>
    </source>
</evidence>
<evidence type="ECO:0000256" key="6">
    <source>
        <dbReference type="ARBA" id="ARBA00023136"/>
    </source>
</evidence>
<feature type="transmembrane region" description="Helical" evidence="8">
    <location>
        <begin position="27"/>
        <end position="47"/>
    </location>
</feature>
<gene>
    <name evidence="9" type="ORF">EI981_11440</name>
</gene>
<protein>
    <submittedName>
        <fullName evidence="9">Multidrug efflux SMR transporter</fullName>
    </submittedName>
</protein>
<dbReference type="EMBL" id="CP034346">
    <property type="protein sequence ID" value="AZS15014.1"/>
    <property type="molecule type" value="Genomic_DNA"/>
</dbReference>
<dbReference type="FunFam" id="1.10.3730.20:FF:000001">
    <property type="entry name" value="Quaternary ammonium compound resistance transporter SugE"/>
    <property type="match status" value="1"/>
</dbReference>
<dbReference type="InterPro" id="IPR037185">
    <property type="entry name" value="EmrE-like"/>
</dbReference>
<evidence type="ECO:0000256" key="2">
    <source>
        <dbReference type="ARBA" id="ARBA00022448"/>
    </source>
</evidence>
<keyword evidence="10" id="KW-1185">Reference proteome</keyword>